<evidence type="ECO:0000256" key="11">
    <source>
        <dbReference type="ARBA" id="ARBA00063778"/>
    </source>
</evidence>
<keyword evidence="7 13" id="KW-0648">Protein biosynthesis</keyword>
<comment type="catalytic activity">
    <reaction evidence="13">
        <text>GTP + H2O = GDP + phosphate + H(+)</text>
        <dbReference type="Rhea" id="RHEA:19669"/>
        <dbReference type="ChEBI" id="CHEBI:15377"/>
        <dbReference type="ChEBI" id="CHEBI:15378"/>
        <dbReference type="ChEBI" id="CHEBI:37565"/>
        <dbReference type="ChEBI" id="CHEBI:43474"/>
        <dbReference type="ChEBI" id="CHEBI:58189"/>
        <dbReference type="EC" id="3.6.5.3"/>
    </reaction>
</comment>
<dbReference type="NCBIfam" id="NF009373">
    <property type="entry name" value="PRK12736.1"/>
    <property type="match status" value="1"/>
</dbReference>
<evidence type="ECO:0000313" key="16">
    <source>
        <dbReference type="Proteomes" id="UP000243937"/>
    </source>
</evidence>
<feature type="binding site" evidence="13">
    <location>
        <begin position="136"/>
        <end position="139"/>
    </location>
    <ligand>
        <name>GTP</name>
        <dbReference type="ChEBI" id="CHEBI:37565"/>
    </ligand>
</feature>
<dbReference type="KEGG" id="opf:CBP31_05470"/>
<dbReference type="Gene3D" id="3.40.50.300">
    <property type="entry name" value="P-loop containing nucleotide triphosphate hydrolases"/>
    <property type="match status" value="1"/>
</dbReference>
<comment type="subunit">
    <text evidence="12">(Microbial infection) Upon infection by bacteriophage Qbeta, part of the viral RNA-dependent RNA polymerase complex, the other subunits are the viral replicase catalytic subunit (AC P14647), host ribosomal protein S1 and EF-Ts.</text>
</comment>
<dbReference type="PANTHER" id="PTHR43721:SF22">
    <property type="entry name" value="ELONGATION FACTOR TU, MITOCHONDRIAL"/>
    <property type="match status" value="1"/>
</dbReference>
<keyword evidence="2 13" id="KW-0479">Metal-binding</keyword>
<dbReference type="Pfam" id="PF03144">
    <property type="entry name" value="GTP_EFTU_D2"/>
    <property type="match status" value="1"/>
</dbReference>
<dbReference type="PRINTS" id="PR00315">
    <property type="entry name" value="ELONGATNFCT"/>
</dbReference>
<evidence type="ECO:0000259" key="14">
    <source>
        <dbReference type="PROSITE" id="PS51722"/>
    </source>
</evidence>
<dbReference type="Pfam" id="PF00009">
    <property type="entry name" value="GTP_EFTU"/>
    <property type="match status" value="1"/>
</dbReference>
<dbReference type="GO" id="GO:0005829">
    <property type="term" value="C:cytosol"/>
    <property type="evidence" value="ECO:0007669"/>
    <property type="project" value="TreeGrafter"/>
</dbReference>
<dbReference type="PANTHER" id="PTHR43721">
    <property type="entry name" value="ELONGATION FACTOR TU-RELATED"/>
    <property type="match status" value="1"/>
</dbReference>
<protein>
    <recommendedName>
        <fullName evidence="9 13">Elongation factor Tu</fullName>
        <shortName evidence="13">EF-Tu</shortName>
        <ecNumber evidence="13">3.6.5.3</ecNumber>
    </recommendedName>
</protein>
<dbReference type="NCBIfam" id="TIGR00231">
    <property type="entry name" value="small_GTP"/>
    <property type="match status" value="1"/>
</dbReference>
<keyword evidence="6 13" id="KW-0460">Magnesium</keyword>
<dbReference type="NCBIfam" id="TIGR00485">
    <property type="entry name" value="EF-Tu"/>
    <property type="match status" value="1"/>
</dbReference>
<keyword evidence="3 13" id="KW-0547">Nucleotide-binding</keyword>
<feature type="binding site" evidence="13">
    <location>
        <position position="26"/>
    </location>
    <ligand>
        <name>Mg(2+)</name>
        <dbReference type="ChEBI" id="CHEBI:18420"/>
    </ligand>
</feature>
<dbReference type="OrthoDB" id="9803139at2"/>
<dbReference type="Pfam" id="PF03143">
    <property type="entry name" value="GTP_EFTU_D3"/>
    <property type="match status" value="1"/>
</dbReference>
<sequence length="394" mass="42987">MSKEKFERVKTHVNVGTIGHVDHGKTTLTAAITTVLAKKMGGTARGYAQIDNAPEEKARGITIAASHVEYDTEARHYAHVDCPGHADYVKNMITGAAQMDGAILVVAATDGPMPQTREHILLARQVGVPYIIVFMNKCDMVDDEELLELVEMEIRELLSEYDFPGDDTPVIQGSALKGLEGDAEWEPKILELADALDSYIPDPERAVDGAFLLPIEDVFSIQGRGTVVTGRVERGIVKVGEEIEIIGLKDTVKSTCTGVEMFRKLLDEGRAGENVGVLLRGTKREDVERGQVLAKPGSIKPHTTFESEIYVLSKEEGGRHTPFFKGYRPQFYFRTTDVTGTIELPEGVEMVMPGDNVHMVVTLIAPIAMEDGLRFAIREGGRTVGAGVVAKIVA</sequence>
<evidence type="ECO:0000313" key="15">
    <source>
        <dbReference type="EMBL" id="ART82145.1"/>
    </source>
</evidence>
<proteinExistence type="inferred from homology"/>
<dbReference type="InterPro" id="IPR005225">
    <property type="entry name" value="Small_GTP-bd"/>
</dbReference>
<comment type="subcellular location">
    <subcellularLocation>
        <location evidence="13">Cytoplasm</location>
    </subcellularLocation>
</comment>
<dbReference type="SUPFAM" id="SSF50465">
    <property type="entry name" value="EF-Tu/eEF-1alpha/eIF2-gamma C-terminal domain"/>
    <property type="match status" value="1"/>
</dbReference>
<dbReference type="HAMAP" id="MF_00118_B">
    <property type="entry name" value="EF_Tu_B"/>
    <property type="match status" value="1"/>
</dbReference>
<dbReference type="Proteomes" id="UP000243937">
    <property type="component" value="Chromosome"/>
</dbReference>
<dbReference type="CDD" id="cd03697">
    <property type="entry name" value="EFTU_II"/>
    <property type="match status" value="1"/>
</dbReference>
<dbReference type="SUPFAM" id="SSF50447">
    <property type="entry name" value="Translation proteins"/>
    <property type="match status" value="1"/>
</dbReference>
<keyword evidence="4 13" id="KW-0251">Elongation factor</keyword>
<evidence type="ECO:0000256" key="1">
    <source>
        <dbReference type="ARBA" id="ARBA00007249"/>
    </source>
</evidence>
<dbReference type="AlphaFoldDB" id="A0A1Y0D4W8"/>
<evidence type="ECO:0000256" key="5">
    <source>
        <dbReference type="ARBA" id="ARBA00022801"/>
    </source>
</evidence>
<dbReference type="CDD" id="cd01884">
    <property type="entry name" value="EF_Tu"/>
    <property type="match status" value="1"/>
</dbReference>
<keyword evidence="5 13" id="KW-0378">Hydrolase</keyword>
<evidence type="ECO:0000256" key="13">
    <source>
        <dbReference type="HAMAP-Rule" id="MF_00118"/>
    </source>
</evidence>
<keyword evidence="13" id="KW-0963">Cytoplasm</keyword>
<dbReference type="GO" id="GO:0003924">
    <property type="term" value="F:GTPase activity"/>
    <property type="evidence" value="ECO:0007669"/>
    <property type="project" value="UniProtKB-UniRule"/>
</dbReference>
<dbReference type="GO" id="GO:0005525">
    <property type="term" value="F:GTP binding"/>
    <property type="evidence" value="ECO:0007669"/>
    <property type="project" value="UniProtKB-UniRule"/>
</dbReference>
<name>A0A1Y0D4W8_9GAMM</name>
<comment type="subunit">
    <text evidence="11">Monomer. Heterotetramer composed of two EF-Ts.EF-Tu dimer complexes.</text>
</comment>
<evidence type="ECO:0000256" key="3">
    <source>
        <dbReference type="ARBA" id="ARBA00022741"/>
    </source>
</evidence>
<feature type="domain" description="Tr-type G" evidence="14">
    <location>
        <begin position="10"/>
        <end position="204"/>
    </location>
</feature>
<dbReference type="EMBL" id="CP021377">
    <property type="protein sequence ID" value="ART82145.1"/>
    <property type="molecule type" value="Genomic_DNA"/>
</dbReference>
<comment type="similarity">
    <text evidence="1 13">Belongs to the TRAFAC class translation factor GTPase superfamily. Classic translation factor GTPase family. EF-Tu/EF-1A subfamily.</text>
</comment>
<evidence type="ECO:0000256" key="4">
    <source>
        <dbReference type="ARBA" id="ARBA00022768"/>
    </source>
</evidence>
<dbReference type="NCBIfam" id="NF000766">
    <property type="entry name" value="PRK00049.1"/>
    <property type="match status" value="1"/>
</dbReference>
<evidence type="ECO:0000256" key="6">
    <source>
        <dbReference type="ARBA" id="ARBA00022842"/>
    </source>
</evidence>
<organism evidence="15 16">
    <name type="scientific">Oceanisphaera profunda</name>
    <dbReference type="NCBI Taxonomy" id="1416627"/>
    <lineage>
        <taxon>Bacteria</taxon>
        <taxon>Pseudomonadati</taxon>
        <taxon>Pseudomonadota</taxon>
        <taxon>Gammaproteobacteria</taxon>
        <taxon>Aeromonadales</taxon>
        <taxon>Aeromonadaceae</taxon>
        <taxon>Oceanisphaera</taxon>
    </lineage>
</organism>
<dbReference type="SUPFAM" id="SSF52540">
    <property type="entry name" value="P-loop containing nucleoside triphosphate hydrolases"/>
    <property type="match status" value="1"/>
</dbReference>
<comment type="function">
    <text evidence="10">May play an important regulatory role in cell growth and in the bacterial response to nutrient deprivation.</text>
</comment>
<keyword evidence="16" id="KW-1185">Reference proteome</keyword>
<evidence type="ECO:0000256" key="2">
    <source>
        <dbReference type="ARBA" id="ARBA00022723"/>
    </source>
</evidence>
<keyword evidence="8 13" id="KW-0342">GTP-binding</keyword>
<dbReference type="InterPro" id="IPR027417">
    <property type="entry name" value="P-loop_NTPase"/>
</dbReference>
<dbReference type="NCBIfam" id="NF009372">
    <property type="entry name" value="PRK12735.1"/>
    <property type="match status" value="1"/>
</dbReference>
<evidence type="ECO:0000256" key="12">
    <source>
        <dbReference type="ARBA" id="ARBA00064283"/>
    </source>
</evidence>
<dbReference type="PROSITE" id="PS51722">
    <property type="entry name" value="G_TR_2"/>
    <property type="match status" value="1"/>
</dbReference>
<dbReference type="FunFam" id="2.40.30.10:FF:000001">
    <property type="entry name" value="Elongation factor Tu"/>
    <property type="match status" value="1"/>
</dbReference>
<dbReference type="InterPro" id="IPR000795">
    <property type="entry name" value="T_Tr_GTP-bd_dom"/>
</dbReference>
<dbReference type="RefSeq" id="WP_087035258.1">
    <property type="nucleotide sequence ID" value="NZ_CP021377.1"/>
</dbReference>
<dbReference type="InterPro" id="IPR004161">
    <property type="entry name" value="EFTu-like_2"/>
</dbReference>
<comment type="function">
    <text evidence="13">GTP hydrolase that promotes the GTP-dependent binding of aminoacyl-tRNA to the A-site of ribosomes during protein biosynthesis.</text>
</comment>
<gene>
    <name evidence="13" type="primary">tuf</name>
    <name evidence="15" type="ORF">CBP31_05470</name>
</gene>
<evidence type="ECO:0000256" key="7">
    <source>
        <dbReference type="ARBA" id="ARBA00022917"/>
    </source>
</evidence>
<dbReference type="FunFam" id="3.40.50.300:FF:000003">
    <property type="entry name" value="Elongation factor Tu"/>
    <property type="match status" value="1"/>
</dbReference>
<dbReference type="Gene3D" id="2.40.30.10">
    <property type="entry name" value="Translation factors"/>
    <property type="match status" value="2"/>
</dbReference>
<reference evidence="15 16" key="1">
    <citation type="journal article" date="2014" name="Int. J. Syst. Evol. Microbiol.">
        <title>Oceanisphaera profunda sp. nov., a marine bacterium isolated from deep-sea sediment, and emended description of the genus Oceanisphaera.</title>
        <authorList>
            <person name="Xu Z."/>
            <person name="Zhang X.Y."/>
            <person name="Su H.N."/>
            <person name="Yu Z.C."/>
            <person name="Liu C."/>
            <person name="Li H."/>
            <person name="Chen X.L."/>
            <person name="Song X.Y."/>
            <person name="Xie B.B."/>
            <person name="Qin Q.L."/>
            <person name="Zhou B.C."/>
            <person name="Shi M."/>
            <person name="Huang Y."/>
            <person name="Zhang Y.Z."/>
        </authorList>
    </citation>
    <scope>NUCLEOTIDE SEQUENCE [LARGE SCALE GENOMIC DNA]</scope>
    <source>
        <strain evidence="15 16">SM1222</strain>
    </source>
</reference>
<dbReference type="InterPro" id="IPR050055">
    <property type="entry name" value="EF-Tu_GTPase"/>
</dbReference>
<dbReference type="InterPro" id="IPR004541">
    <property type="entry name" value="Transl_elong_EFTu/EF1A_bac/org"/>
</dbReference>
<dbReference type="CDD" id="cd03707">
    <property type="entry name" value="EFTU_III"/>
    <property type="match status" value="1"/>
</dbReference>
<accession>A0A1Y0D4W8</accession>
<dbReference type="InterPro" id="IPR004160">
    <property type="entry name" value="Transl_elong_EFTu/EF1A_C"/>
</dbReference>
<evidence type="ECO:0000256" key="9">
    <source>
        <dbReference type="ARBA" id="ARBA00029554"/>
    </source>
</evidence>
<dbReference type="InterPro" id="IPR009001">
    <property type="entry name" value="Transl_elong_EF1A/Init_IF2_C"/>
</dbReference>
<dbReference type="InterPro" id="IPR041709">
    <property type="entry name" value="EF-Tu_GTP-bd"/>
</dbReference>
<dbReference type="InterPro" id="IPR033720">
    <property type="entry name" value="EFTU_2"/>
</dbReference>
<dbReference type="GO" id="GO:0003746">
    <property type="term" value="F:translation elongation factor activity"/>
    <property type="evidence" value="ECO:0007669"/>
    <property type="project" value="UniProtKB-UniRule"/>
</dbReference>
<dbReference type="PROSITE" id="PS00301">
    <property type="entry name" value="G_TR_1"/>
    <property type="match status" value="1"/>
</dbReference>
<dbReference type="InterPro" id="IPR031157">
    <property type="entry name" value="G_TR_CS"/>
</dbReference>
<feature type="binding site" evidence="13">
    <location>
        <begin position="81"/>
        <end position="85"/>
    </location>
    <ligand>
        <name>GTP</name>
        <dbReference type="ChEBI" id="CHEBI:37565"/>
    </ligand>
</feature>
<evidence type="ECO:0000256" key="8">
    <source>
        <dbReference type="ARBA" id="ARBA00023134"/>
    </source>
</evidence>
<dbReference type="EC" id="3.6.5.3" evidence="13"/>
<feature type="binding site" evidence="13">
    <location>
        <begin position="19"/>
        <end position="26"/>
    </location>
    <ligand>
        <name>GTP</name>
        <dbReference type="ChEBI" id="CHEBI:37565"/>
    </ligand>
</feature>
<dbReference type="GO" id="GO:0000287">
    <property type="term" value="F:magnesium ion binding"/>
    <property type="evidence" value="ECO:0007669"/>
    <property type="project" value="UniProtKB-UniRule"/>
</dbReference>
<evidence type="ECO:0000256" key="10">
    <source>
        <dbReference type="ARBA" id="ARBA00058140"/>
    </source>
</evidence>
<dbReference type="InterPro" id="IPR009000">
    <property type="entry name" value="Transl_B-barrel_sf"/>
</dbReference>